<dbReference type="InterPro" id="IPR003593">
    <property type="entry name" value="AAA+_ATPase"/>
</dbReference>
<dbReference type="Gene3D" id="3.90.1580.10">
    <property type="entry name" value="paralog of FGE (formylglycine-generating enzyme)"/>
    <property type="match status" value="1"/>
</dbReference>
<dbReference type="KEGG" id="tput:QJT81_13010"/>
<dbReference type="InterPro" id="IPR027417">
    <property type="entry name" value="P-loop_NTPase"/>
</dbReference>
<dbReference type="EMBL" id="CP124756">
    <property type="protein sequence ID" value="WGZ96486.1"/>
    <property type="molecule type" value="Genomic_DNA"/>
</dbReference>
<dbReference type="Gene3D" id="3.40.50.300">
    <property type="entry name" value="P-loop containing nucleotide triphosphate hydrolases"/>
    <property type="match status" value="1"/>
</dbReference>
<sequence>MLDKAGTIFKDKVEVDQDFVQGDKHTIEKLVINIYGEHASPQFSDEELQQQLAIYRRYIVEAYNYLSFKGMDGIVEAAKNFGAVGVKLESVYVPLRARLDTPDGESWHRKAGRYYCGSKAVSDVDPDKIEQEILRADAAALPVEQWINGQQALVILGDPGSGKSTSMKRLALGLAQREDAPLPILLPLNAYSEALERQNISFQDFLPQYFQGKLTQLQGNKLRLLFDTALEQGKAFILMDGLDEVGDNRGQVVSLVEDFVRVWIPSPQSDRKSGNRMVVTSRFVGYRDCPLSDPRWQTVALNDWNGEEIGRFFNVFTLAVELAWAQGKDNAHARRLAEQELQTLLQVVEHNEGIRRLASNPLLASMLALIKRLGVTLPHRRVELYSLYMRTLLGSWKKNRNLDGRQIGPDIDLSSTQSLLAKLALHLRETNPQGGLINETAIRAYLERYYRTEEEYSKREAVEQAKGFLVSVHEYSNLLIERGHQQYGFIHLTFEEYLAGFGLALEEKEVLFEKIPELLGQAEHWKETLLLSLGVIAAVNSDQKKAKAILEKLLAIGESQYVLFAGEVLNDVGAAPLGNAITQKIRHGLVDLMRDGEADMQDRAKAGRILSDIGDTRPGVTVKKTQDNQRTVPDIDWQEIPTGTFRMGTEGDEGYDDEKPAHDVTLPRFFISRYPVTNAQYRCFIEAGMYEDQAFWHERLPEAAGLWLAGEMVGENLLETFPEDSREAYRKWLKNDKKRFQPYYWNDKQWNLDNHPVVGVSWFEALAYSVWLNDLLDDVKPEGEIECLKIRLPTEAEWEYAARGKQDLRYAWGSDPDPKLGNYKDTELKRTSAVGMFPAGKAFGLHDMSGNVWEWTSSRWGSDFGSPEFTYAEWERQENERNLIDKIDYKITRGGSWYYSADFVRCAIRYRYHPDIRDLNLGFRLLLGC</sequence>
<organism evidence="2">
    <name type="scientific">Candidatus Thiothrix putei</name>
    <dbReference type="NCBI Taxonomy" id="3080811"/>
    <lineage>
        <taxon>Bacteria</taxon>
        <taxon>Pseudomonadati</taxon>
        <taxon>Pseudomonadota</taxon>
        <taxon>Gammaproteobacteria</taxon>
        <taxon>Thiotrichales</taxon>
        <taxon>Thiotrichaceae</taxon>
        <taxon>Thiothrix</taxon>
    </lineage>
</organism>
<dbReference type="GO" id="GO:0120147">
    <property type="term" value="F:formylglycine-generating oxidase activity"/>
    <property type="evidence" value="ECO:0007669"/>
    <property type="project" value="TreeGrafter"/>
</dbReference>
<evidence type="ECO:0000259" key="1">
    <source>
        <dbReference type="PROSITE" id="PS50837"/>
    </source>
</evidence>
<name>A0AA95HFW7_9GAMM</name>
<dbReference type="Proteomes" id="UP001301326">
    <property type="component" value="Chromosome"/>
</dbReference>
<dbReference type="SUPFAM" id="SSF52540">
    <property type="entry name" value="P-loop containing nucleoside triphosphate hydrolases"/>
    <property type="match status" value="1"/>
</dbReference>
<dbReference type="Pfam" id="PF05729">
    <property type="entry name" value="NACHT"/>
    <property type="match status" value="1"/>
</dbReference>
<feature type="domain" description="NACHT" evidence="1">
    <location>
        <begin position="151"/>
        <end position="282"/>
    </location>
</feature>
<accession>A0AA95HFW7</accession>
<dbReference type="InterPro" id="IPR007111">
    <property type="entry name" value="NACHT_NTPase"/>
</dbReference>
<dbReference type="SMART" id="SM00382">
    <property type="entry name" value="AAA"/>
    <property type="match status" value="1"/>
</dbReference>
<protein>
    <submittedName>
        <fullName evidence="2">SUMF1/EgtB/PvdO family nonheme iron enzyme</fullName>
    </submittedName>
</protein>
<dbReference type="SUPFAM" id="SSF56436">
    <property type="entry name" value="C-type lectin-like"/>
    <property type="match status" value="1"/>
</dbReference>
<dbReference type="InterPro" id="IPR005532">
    <property type="entry name" value="SUMF_dom"/>
</dbReference>
<proteinExistence type="predicted"/>
<dbReference type="PANTHER" id="PTHR23150:SF19">
    <property type="entry name" value="FORMYLGLYCINE-GENERATING ENZYME"/>
    <property type="match status" value="1"/>
</dbReference>
<dbReference type="AlphaFoldDB" id="A0AA95HFW7"/>
<dbReference type="InterPro" id="IPR051043">
    <property type="entry name" value="Sulfatase_Mod_Factor_Kinase"/>
</dbReference>
<dbReference type="InterPro" id="IPR016187">
    <property type="entry name" value="CTDL_fold"/>
</dbReference>
<dbReference type="InterPro" id="IPR042095">
    <property type="entry name" value="SUMF_sf"/>
</dbReference>
<dbReference type="PANTHER" id="PTHR23150">
    <property type="entry name" value="SULFATASE MODIFYING FACTOR 1, 2"/>
    <property type="match status" value="1"/>
</dbReference>
<reference evidence="2" key="2">
    <citation type="submission" date="2023-04" db="EMBL/GenBank/DDBJ databases">
        <authorList>
            <person name="Beletskiy A.V."/>
            <person name="Mardanov A.V."/>
            <person name="Ravin N.V."/>
        </authorList>
    </citation>
    <scope>NUCLEOTIDE SEQUENCE</scope>
    <source>
        <strain evidence="2">GKL-02</strain>
    </source>
</reference>
<dbReference type="PROSITE" id="PS50837">
    <property type="entry name" value="NACHT"/>
    <property type="match status" value="1"/>
</dbReference>
<dbReference type="Pfam" id="PF03781">
    <property type="entry name" value="FGE-sulfatase"/>
    <property type="match status" value="1"/>
</dbReference>
<evidence type="ECO:0000313" key="2">
    <source>
        <dbReference type="EMBL" id="WGZ96486.1"/>
    </source>
</evidence>
<reference evidence="2" key="1">
    <citation type="journal article" date="2023" name="Int. J. Mol. Sci.">
        <title>Metagenomics Revealed a New Genus 'Candidatus Thiocaldithrix dubininis' gen. nov., sp. nov. and a New Species 'Candidatus Thiothrix putei' sp. nov. in the Family Thiotrichaceae, Some Members of Which Have Traits of Both Na+- and H+-Motive Energetics.</title>
        <authorList>
            <person name="Ravin N.V."/>
            <person name="Muntyan M.S."/>
            <person name="Smolyakov D.D."/>
            <person name="Rudenko T.S."/>
            <person name="Beletsky A.V."/>
            <person name="Mardanov A.V."/>
            <person name="Grabovich M.Y."/>
        </authorList>
    </citation>
    <scope>NUCLEOTIDE SEQUENCE</scope>
    <source>
        <strain evidence="2">GKL-02</strain>
    </source>
</reference>
<gene>
    <name evidence="2" type="ORF">QJT81_13010</name>
</gene>